<accession>A0AAP0GHR1</accession>
<sequence>MNYDGIHRRLCGNDDGGGGVAVISSRRTILKVRVLCFDLHYIECSVVFARRCAFRKRFHAFNFFSIANRSSIGFFTINRAEGVGDTIFFNQEAEGAPMTVTRELSSLKPTPRGFHVHALGVTTNGCMSTGADVVVVVGEISYSGQTNILEPNAEPFATRHQCYRLNVMQKECWVVMRCKGSTSTIFFKADGHSDAKIFKIDPSFSEICRGAFDPSYTNHFRFHCGTSSKG</sequence>
<evidence type="ECO:0000259" key="1">
    <source>
        <dbReference type="Pfam" id="PF00080"/>
    </source>
</evidence>
<dbReference type="InterPro" id="IPR036423">
    <property type="entry name" value="SOD-like_Cu/Zn_dom_sf"/>
</dbReference>
<dbReference type="InterPro" id="IPR001424">
    <property type="entry name" value="SOD_Cu_Zn_dom"/>
</dbReference>
<feature type="domain" description="Superoxide dismutase copper/zinc binding" evidence="1">
    <location>
        <begin position="86"/>
        <end position="131"/>
    </location>
</feature>
<proteinExistence type="predicted"/>
<evidence type="ECO:0000313" key="3">
    <source>
        <dbReference type="Proteomes" id="UP001408789"/>
    </source>
</evidence>
<dbReference type="EMBL" id="JBCNJP010011718">
    <property type="protein sequence ID" value="KAK9048540.1"/>
    <property type="molecule type" value="Genomic_DNA"/>
</dbReference>
<dbReference type="Pfam" id="PF00080">
    <property type="entry name" value="Sod_Cu"/>
    <property type="match status" value="1"/>
</dbReference>
<reference evidence="2 3" key="1">
    <citation type="submission" date="2024-04" db="EMBL/GenBank/DDBJ databases">
        <title>The reference genome of an endangered Asteraceae, Deinandra increscens subsp. villosa, native to the Central Coast of California.</title>
        <authorList>
            <person name="Guilliams M."/>
            <person name="Hasenstab-Lehman K."/>
            <person name="Meyer R."/>
            <person name="Mcevoy S."/>
        </authorList>
    </citation>
    <scope>NUCLEOTIDE SEQUENCE [LARGE SCALE GENOMIC DNA]</scope>
    <source>
        <tissue evidence="2">Leaf</tissue>
    </source>
</reference>
<protein>
    <recommendedName>
        <fullName evidence="1">Superoxide dismutase copper/zinc binding domain-containing protein</fullName>
    </recommendedName>
</protein>
<name>A0AAP0GHR1_9ASTR</name>
<dbReference type="GO" id="GO:0046872">
    <property type="term" value="F:metal ion binding"/>
    <property type="evidence" value="ECO:0007669"/>
    <property type="project" value="InterPro"/>
</dbReference>
<evidence type="ECO:0000313" key="2">
    <source>
        <dbReference type="EMBL" id="KAK9048540.1"/>
    </source>
</evidence>
<keyword evidence="3" id="KW-1185">Reference proteome</keyword>
<organism evidence="2 3">
    <name type="scientific">Deinandra increscens subsp. villosa</name>
    <dbReference type="NCBI Taxonomy" id="3103831"/>
    <lineage>
        <taxon>Eukaryota</taxon>
        <taxon>Viridiplantae</taxon>
        <taxon>Streptophyta</taxon>
        <taxon>Embryophyta</taxon>
        <taxon>Tracheophyta</taxon>
        <taxon>Spermatophyta</taxon>
        <taxon>Magnoliopsida</taxon>
        <taxon>eudicotyledons</taxon>
        <taxon>Gunneridae</taxon>
        <taxon>Pentapetalae</taxon>
        <taxon>asterids</taxon>
        <taxon>campanulids</taxon>
        <taxon>Asterales</taxon>
        <taxon>Asteraceae</taxon>
        <taxon>Asteroideae</taxon>
        <taxon>Heliantheae alliance</taxon>
        <taxon>Madieae</taxon>
        <taxon>Madiinae</taxon>
        <taxon>Deinandra</taxon>
    </lineage>
</organism>
<dbReference type="Gene3D" id="2.60.40.200">
    <property type="entry name" value="Superoxide dismutase, copper/zinc binding domain"/>
    <property type="match status" value="1"/>
</dbReference>
<comment type="caution">
    <text evidence="2">The sequence shown here is derived from an EMBL/GenBank/DDBJ whole genome shotgun (WGS) entry which is preliminary data.</text>
</comment>
<dbReference type="GO" id="GO:0006801">
    <property type="term" value="P:superoxide metabolic process"/>
    <property type="evidence" value="ECO:0007669"/>
    <property type="project" value="InterPro"/>
</dbReference>
<dbReference type="SUPFAM" id="SSF49329">
    <property type="entry name" value="Cu,Zn superoxide dismutase-like"/>
    <property type="match status" value="1"/>
</dbReference>
<dbReference type="Proteomes" id="UP001408789">
    <property type="component" value="Unassembled WGS sequence"/>
</dbReference>
<gene>
    <name evidence="2" type="ORF">SSX86_032495</name>
</gene>
<dbReference type="AlphaFoldDB" id="A0AAP0GHR1"/>